<dbReference type="Proteomes" id="UP001138997">
    <property type="component" value="Unassembled WGS sequence"/>
</dbReference>
<accession>A0A9X1NHW0</accession>
<feature type="region of interest" description="Disordered" evidence="1">
    <location>
        <begin position="172"/>
        <end position="199"/>
    </location>
</feature>
<dbReference type="EMBL" id="JAJOMB010000021">
    <property type="protein sequence ID" value="MCD5315347.1"/>
    <property type="molecule type" value="Genomic_DNA"/>
</dbReference>
<evidence type="ECO:0000313" key="3">
    <source>
        <dbReference type="Proteomes" id="UP001138997"/>
    </source>
</evidence>
<sequence length="199" mass="21591">MAEAEPVKGLQGGGTYVYETGDLRVTVDFPASGQQENVRQLKSFLRKTRSPALQMVSVTVRNHTTEDFSVKGFRVLGEPGPVDLFPVASFISLAMSQPAAVNNQEIAMDGTIAALTSAVTVEAGATLTTLVATQQSVSRIDRIEYTPPDGEPVEVRPLWEIKQEAAKLARQQAREADQLARRQARQAREEARRAARGGA</sequence>
<dbReference type="AlphaFoldDB" id="A0A9X1NHW0"/>
<protein>
    <submittedName>
        <fullName evidence="2">Uncharacterized protein</fullName>
    </submittedName>
</protein>
<organism evidence="2 3">
    <name type="scientific">Kineosporia babensis</name>
    <dbReference type="NCBI Taxonomy" id="499548"/>
    <lineage>
        <taxon>Bacteria</taxon>
        <taxon>Bacillati</taxon>
        <taxon>Actinomycetota</taxon>
        <taxon>Actinomycetes</taxon>
        <taxon>Kineosporiales</taxon>
        <taxon>Kineosporiaceae</taxon>
        <taxon>Kineosporia</taxon>
    </lineage>
</organism>
<keyword evidence="3" id="KW-1185">Reference proteome</keyword>
<proteinExistence type="predicted"/>
<dbReference type="RefSeq" id="WP_231448150.1">
    <property type="nucleotide sequence ID" value="NZ_JAJOMB010000021.1"/>
</dbReference>
<comment type="caution">
    <text evidence="2">The sequence shown here is derived from an EMBL/GenBank/DDBJ whole genome shotgun (WGS) entry which is preliminary data.</text>
</comment>
<feature type="compositionally biased region" description="Basic and acidic residues" evidence="1">
    <location>
        <begin position="172"/>
        <end position="193"/>
    </location>
</feature>
<evidence type="ECO:0000256" key="1">
    <source>
        <dbReference type="SAM" id="MobiDB-lite"/>
    </source>
</evidence>
<gene>
    <name evidence="2" type="ORF">LR394_31045</name>
</gene>
<name>A0A9X1NHW0_9ACTN</name>
<evidence type="ECO:0000313" key="2">
    <source>
        <dbReference type="EMBL" id="MCD5315347.1"/>
    </source>
</evidence>
<reference evidence="2" key="1">
    <citation type="submission" date="2021-11" db="EMBL/GenBank/DDBJ databases">
        <title>Streptomyces corallinus and Kineosporia corallina sp. nov., two new coral-derived marine actinobacteria.</title>
        <authorList>
            <person name="Buangrab K."/>
            <person name="Sutthacheep M."/>
            <person name="Yeemin T."/>
            <person name="Harunari E."/>
            <person name="Igarashi Y."/>
            <person name="Sripreechasak P."/>
            <person name="Kanchanasin P."/>
            <person name="Tanasupawat S."/>
            <person name="Phongsopitanun W."/>
        </authorList>
    </citation>
    <scope>NUCLEOTIDE SEQUENCE</scope>
    <source>
        <strain evidence="2">JCM 31032</strain>
    </source>
</reference>